<dbReference type="Proteomes" id="UP000190951">
    <property type="component" value="Chromosome"/>
</dbReference>
<protein>
    <submittedName>
        <fullName evidence="1">Uncharacterized protein</fullName>
    </submittedName>
</protein>
<dbReference type="AlphaFoldDB" id="A0A1S8LAB0"/>
<accession>A0A1S8LAB0</accession>
<dbReference type="RefSeq" id="WP_077833144.1">
    <property type="nucleotide sequence ID" value="NZ_CP096986.1"/>
</dbReference>
<dbReference type="EMBL" id="CP096983">
    <property type="protein sequence ID" value="URZ09998.1"/>
    <property type="molecule type" value="Genomic_DNA"/>
</dbReference>
<keyword evidence="2" id="KW-1185">Reference proteome</keyword>
<organism evidence="1 2">
    <name type="scientific">Clostridium felsineum</name>
    <dbReference type="NCBI Taxonomy" id="36839"/>
    <lineage>
        <taxon>Bacteria</taxon>
        <taxon>Bacillati</taxon>
        <taxon>Bacillota</taxon>
        <taxon>Clostridia</taxon>
        <taxon>Eubacteriales</taxon>
        <taxon>Clostridiaceae</taxon>
        <taxon>Clostridium</taxon>
    </lineage>
</organism>
<reference evidence="1 2" key="1">
    <citation type="submission" date="2022-04" db="EMBL/GenBank/DDBJ databases">
        <title>Genome sequence of C. roseum typestrain.</title>
        <authorList>
            <person name="Poehlein A."/>
            <person name="Schoch T."/>
            <person name="Duerre P."/>
            <person name="Daniel R."/>
        </authorList>
    </citation>
    <scope>NUCLEOTIDE SEQUENCE [LARGE SCALE GENOMIC DNA]</scope>
    <source>
        <strain evidence="1 2">DSM 7320</strain>
    </source>
</reference>
<evidence type="ECO:0000313" key="2">
    <source>
        <dbReference type="Proteomes" id="UP000190951"/>
    </source>
</evidence>
<dbReference type="KEGG" id="crw:CROST_007060"/>
<name>A0A1S8LAB0_9CLOT</name>
<sequence length="79" mass="8976">MGYQVNLKDTGNQILIGFIGVNMKILNSEYNVSFVYQHKKISISIFPSLQIIRTSISVNSVDNYEPTRLESYNIGNSFI</sequence>
<evidence type="ECO:0000313" key="1">
    <source>
        <dbReference type="EMBL" id="URZ09998.1"/>
    </source>
</evidence>
<gene>
    <name evidence="1" type="ORF">CROST_007060</name>
</gene>
<proteinExistence type="predicted"/>